<dbReference type="PANTHER" id="PTHR43257:SF2">
    <property type="entry name" value="PYRUVATE DEHYDROGENASE E1 COMPONENT SUBUNIT BETA"/>
    <property type="match status" value="1"/>
</dbReference>
<dbReference type="SUPFAM" id="SSF52922">
    <property type="entry name" value="TK C-terminal domain-like"/>
    <property type="match status" value="1"/>
</dbReference>
<dbReference type="Proteomes" id="UP001335737">
    <property type="component" value="Unassembled WGS sequence"/>
</dbReference>
<evidence type="ECO:0000256" key="2">
    <source>
        <dbReference type="ARBA" id="ARBA00023002"/>
    </source>
</evidence>
<reference evidence="5 6" key="1">
    <citation type="journal article" date="2024" name="Int. J. Syst. Evol. Microbiol.">
        <title>Virgibacillus tibetensis sp. nov., isolated from salt lake on the Tibetan Plateau of China.</title>
        <authorList>
            <person name="Phurbu D."/>
            <person name="Liu Z.-X."/>
            <person name="Wang R."/>
            <person name="Zheng Y.-Y."/>
            <person name="Liu H.-C."/>
            <person name="Zhou Y.-G."/>
            <person name="Yu Y.-J."/>
            <person name="Li A.-H."/>
        </authorList>
    </citation>
    <scope>NUCLEOTIDE SEQUENCE [LARGE SCALE GENOMIC DNA]</scope>
    <source>
        <strain evidence="5 6">C22-A2</strain>
    </source>
</reference>
<evidence type="ECO:0000259" key="4">
    <source>
        <dbReference type="SMART" id="SM00861"/>
    </source>
</evidence>
<dbReference type="Gene3D" id="3.40.50.970">
    <property type="match status" value="1"/>
</dbReference>
<name>A0ABU6KG08_9BACI</name>
<proteinExistence type="predicted"/>
<dbReference type="Gene3D" id="3.40.50.920">
    <property type="match status" value="1"/>
</dbReference>
<dbReference type="PANTHER" id="PTHR43257">
    <property type="entry name" value="PYRUVATE DEHYDROGENASE E1 COMPONENT BETA SUBUNIT"/>
    <property type="match status" value="1"/>
</dbReference>
<keyword evidence="3" id="KW-0786">Thiamine pyrophosphate</keyword>
<dbReference type="EC" id="1.2.4.-" evidence="5"/>
<comment type="cofactor">
    <cofactor evidence="1">
        <name>thiamine diphosphate</name>
        <dbReference type="ChEBI" id="CHEBI:58937"/>
    </cofactor>
</comment>
<dbReference type="CDD" id="cd07036">
    <property type="entry name" value="TPP_PYR_E1-PDHc-beta_like"/>
    <property type="match status" value="1"/>
</dbReference>
<organism evidence="5 6">
    <name type="scientific">Virgibacillus tibetensis</name>
    <dbReference type="NCBI Taxonomy" id="3042313"/>
    <lineage>
        <taxon>Bacteria</taxon>
        <taxon>Bacillati</taxon>
        <taxon>Bacillota</taxon>
        <taxon>Bacilli</taxon>
        <taxon>Bacillales</taxon>
        <taxon>Bacillaceae</taxon>
        <taxon>Virgibacillus</taxon>
    </lineage>
</organism>
<dbReference type="InterPro" id="IPR029061">
    <property type="entry name" value="THDP-binding"/>
</dbReference>
<evidence type="ECO:0000256" key="1">
    <source>
        <dbReference type="ARBA" id="ARBA00001964"/>
    </source>
</evidence>
<evidence type="ECO:0000256" key="3">
    <source>
        <dbReference type="ARBA" id="ARBA00023052"/>
    </source>
</evidence>
<feature type="domain" description="Transketolase-like pyrimidine-binding" evidence="4">
    <location>
        <begin position="18"/>
        <end position="193"/>
    </location>
</feature>
<dbReference type="SMART" id="SM00861">
    <property type="entry name" value="Transket_pyr"/>
    <property type="match status" value="1"/>
</dbReference>
<gene>
    <name evidence="5" type="ORF">QGM71_11355</name>
</gene>
<protein>
    <submittedName>
        <fullName evidence="5">Alpha-ketoacid dehydrogenase subunit beta</fullName>
        <ecNumber evidence="5">1.2.4.-</ecNumber>
    </submittedName>
</protein>
<dbReference type="SUPFAM" id="SSF52518">
    <property type="entry name" value="Thiamin diphosphate-binding fold (THDP-binding)"/>
    <property type="match status" value="1"/>
</dbReference>
<dbReference type="InterPro" id="IPR033248">
    <property type="entry name" value="Transketolase_C"/>
</dbReference>
<dbReference type="EMBL" id="JARZFX010000004">
    <property type="protein sequence ID" value="MEC5424088.1"/>
    <property type="molecule type" value="Genomic_DNA"/>
</dbReference>
<dbReference type="RefSeq" id="WP_327607651.1">
    <property type="nucleotide sequence ID" value="NZ_JARZFX010000004.1"/>
</dbReference>
<dbReference type="Pfam" id="PF02779">
    <property type="entry name" value="Transket_pyr"/>
    <property type="match status" value="1"/>
</dbReference>
<dbReference type="InterPro" id="IPR009014">
    <property type="entry name" value="Transketo_C/PFOR_II"/>
</dbReference>
<keyword evidence="6" id="KW-1185">Reference proteome</keyword>
<evidence type="ECO:0000313" key="6">
    <source>
        <dbReference type="Proteomes" id="UP001335737"/>
    </source>
</evidence>
<accession>A0ABU6KG08</accession>
<comment type="caution">
    <text evidence="5">The sequence shown here is derived from an EMBL/GenBank/DDBJ whole genome shotgun (WGS) entry which is preliminary data.</text>
</comment>
<sequence>MTMKLKETPHKKNETALLTMVQAINDGMKTMLESDETTIILGEDIGRNGGVFRATEGLQAQFGEDRVVDTPLSESGIIGTSVGLAINGFKPIAEMQFMGFIYPAYDQIMTHVSRIRMKTMGRFSVPMVIRAPYGAGIRAPEVHSDSAEALFTHMPGIKVVCPSNPYDAKGLLIAAIEDPDPVLFLEPMRNYRSSRQEIPVEKYTIKIGNGMKLRQGEDVTIIAWGAMIPVAEKAADQAEEKGISCDVIDLRTLYPMDRDIIAESVKKTGRAVVIHEAHATSGLGNDIVSVINDTSFLYLKAPIERVTGFDVPVPFFALEEHYLPTPKRVLAGIEKTVKF</sequence>
<keyword evidence="2 5" id="KW-0560">Oxidoreductase</keyword>
<evidence type="ECO:0000313" key="5">
    <source>
        <dbReference type="EMBL" id="MEC5424088.1"/>
    </source>
</evidence>
<dbReference type="GO" id="GO:0016491">
    <property type="term" value="F:oxidoreductase activity"/>
    <property type="evidence" value="ECO:0007669"/>
    <property type="project" value="UniProtKB-KW"/>
</dbReference>
<dbReference type="InterPro" id="IPR005475">
    <property type="entry name" value="Transketolase-like_Pyr-bd"/>
</dbReference>
<dbReference type="Pfam" id="PF02780">
    <property type="entry name" value="Transketolase_C"/>
    <property type="match status" value="1"/>
</dbReference>